<evidence type="ECO:0000313" key="2">
    <source>
        <dbReference type="Proteomes" id="UP000442990"/>
    </source>
</evidence>
<organism evidence="1 2">
    <name type="scientific">Streptomyces triticiradicis</name>
    <dbReference type="NCBI Taxonomy" id="2651189"/>
    <lineage>
        <taxon>Bacteria</taxon>
        <taxon>Bacillati</taxon>
        <taxon>Actinomycetota</taxon>
        <taxon>Actinomycetes</taxon>
        <taxon>Kitasatosporales</taxon>
        <taxon>Streptomycetaceae</taxon>
        <taxon>Streptomyces</taxon>
    </lineage>
</organism>
<dbReference type="RefSeq" id="WP_151473702.1">
    <property type="nucleotide sequence ID" value="NZ_WBKG01000043.1"/>
</dbReference>
<protein>
    <submittedName>
        <fullName evidence="1">Uncharacterized protein</fullName>
    </submittedName>
</protein>
<accession>A0A7J5D517</accession>
<gene>
    <name evidence="1" type="ORF">F8144_36420</name>
</gene>
<evidence type="ECO:0000313" key="1">
    <source>
        <dbReference type="EMBL" id="KAB1979252.1"/>
    </source>
</evidence>
<dbReference type="AlphaFoldDB" id="A0A7J5D517"/>
<proteinExistence type="predicted"/>
<name>A0A7J5D517_9ACTN</name>
<comment type="caution">
    <text evidence="1">The sequence shown here is derived from an EMBL/GenBank/DDBJ whole genome shotgun (WGS) entry which is preliminary data.</text>
</comment>
<reference evidence="1 2" key="1">
    <citation type="submission" date="2019-09" db="EMBL/GenBank/DDBJ databases">
        <title>Isolation and identification of active actinomycetes.</title>
        <authorList>
            <person name="Yu Z."/>
            <person name="Han C."/>
            <person name="Yu B."/>
        </authorList>
    </citation>
    <scope>NUCLEOTIDE SEQUENCE [LARGE SCALE GENOMIC DNA]</scope>
    <source>
        <strain evidence="1 2">NEAU-H2</strain>
    </source>
</reference>
<dbReference type="Proteomes" id="UP000442990">
    <property type="component" value="Unassembled WGS sequence"/>
</dbReference>
<keyword evidence="2" id="KW-1185">Reference proteome</keyword>
<dbReference type="EMBL" id="WBKG01000043">
    <property type="protein sequence ID" value="KAB1979252.1"/>
    <property type="molecule type" value="Genomic_DNA"/>
</dbReference>
<sequence>MTMTPEQDDRERQMRADLETGFTDLDWAVGMVLCPAREKCTAGLRAVFKPLKTGRLPMHRGWLGEACSGARQKPTTPPLQLRPLAAPAVVPAR</sequence>